<evidence type="ECO:0000256" key="1">
    <source>
        <dbReference type="ARBA" id="ARBA00006484"/>
    </source>
</evidence>
<dbReference type="PRINTS" id="PR00081">
    <property type="entry name" value="GDHRDH"/>
</dbReference>
<dbReference type="InterPro" id="IPR020904">
    <property type="entry name" value="Sc_DH/Rdtase_CS"/>
</dbReference>
<dbReference type="EMBL" id="JBHTBX010000007">
    <property type="protein sequence ID" value="MFC7435184.1"/>
    <property type="molecule type" value="Genomic_DNA"/>
</dbReference>
<dbReference type="InterPro" id="IPR057326">
    <property type="entry name" value="KR_dom"/>
</dbReference>
<dbReference type="Pfam" id="PF00106">
    <property type="entry name" value="adh_short"/>
    <property type="match status" value="1"/>
</dbReference>
<accession>A0ABW2RAQ1</accession>
<gene>
    <name evidence="5" type="ORF">ACFQNJ_11775</name>
</gene>
<keyword evidence="6" id="KW-1185">Reference proteome</keyword>
<sequence length="272" mass="28707">MKAQDSRVLLTGATGGIGKSTARALLGAGASVMLVGRSVPALESFHRELTGEGISPSRLKWVPADLTRHDDITRLASESARLGCNVVIHNAGLPSFGPLAEHSPDEMAAVLQTNLLAPMLLTQALLPHLQTLPAARILFVGSALGSIGLPGYSVYSASKFGVHGFSQALRRELAGSGVKVQYIGPRSTDTGFNSAAVQAYNRATGTAQDSPEVVAGAIVQMLEDEAVERVLGFPEKLAARLNGLAPEWLDGSFRRHRQSLQNHAATTRVART</sequence>
<proteinExistence type="inferred from homology"/>
<evidence type="ECO:0000313" key="5">
    <source>
        <dbReference type="EMBL" id="MFC7435184.1"/>
    </source>
</evidence>
<dbReference type="RefSeq" id="WP_382257471.1">
    <property type="nucleotide sequence ID" value="NZ_JBHTBX010000007.1"/>
</dbReference>
<comment type="caution">
    <text evidence="5">The sequence shown here is derived from an EMBL/GenBank/DDBJ whole genome shotgun (WGS) entry which is preliminary data.</text>
</comment>
<reference evidence="6" key="1">
    <citation type="journal article" date="2019" name="Int. J. Syst. Evol. Microbiol.">
        <title>The Global Catalogue of Microorganisms (GCM) 10K type strain sequencing project: providing services to taxonomists for standard genome sequencing and annotation.</title>
        <authorList>
            <consortium name="The Broad Institute Genomics Platform"/>
            <consortium name="The Broad Institute Genome Sequencing Center for Infectious Disease"/>
            <person name="Wu L."/>
            <person name="Ma J."/>
        </authorList>
    </citation>
    <scope>NUCLEOTIDE SEQUENCE [LARGE SCALE GENOMIC DNA]</scope>
    <source>
        <strain evidence="6">CCUG 54518</strain>
    </source>
</reference>
<dbReference type="CDD" id="cd05233">
    <property type="entry name" value="SDR_c"/>
    <property type="match status" value="1"/>
</dbReference>
<dbReference type="PANTHER" id="PTHR44196">
    <property type="entry name" value="DEHYDROGENASE/REDUCTASE SDR FAMILY MEMBER 7B"/>
    <property type="match status" value="1"/>
</dbReference>
<comment type="similarity">
    <text evidence="1 3">Belongs to the short-chain dehydrogenases/reductases (SDR) family.</text>
</comment>
<evidence type="ECO:0000313" key="6">
    <source>
        <dbReference type="Proteomes" id="UP001596495"/>
    </source>
</evidence>
<protein>
    <submittedName>
        <fullName evidence="5">SDR family oxidoreductase</fullName>
    </submittedName>
</protein>
<dbReference type="PROSITE" id="PS00061">
    <property type="entry name" value="ADH_SHORT"/>
    <property type="match status" value="1"/>
</dbReference>
<keyword evidence="2" id="KW-0560">Oxidoreductase</keyword>
<dbReference type="InterPro" id="IPR002347">
    <property type="entry name" value="SDR_fam"/>
</dbReference>
<evidence type="ECO:0000259" key="4">
    <source>
        <dbReference type="SMART" id="SM00822"/>
    </source>
</evidence>
<dbReference type="PANTHER" id="PTHR44196:SF1">
    <property type="entry name" value="DEHYDROGENASE_REDUCTASE SDR FAMILY MEMBER 7B"/>
    <property type="match status" value="1"/>
</dbReference>
<dbReference type="Proteomes" id="UP001596495">
    <property type="component" value="Unassembled WGS sequence"/>
</dbReference>
<dbReference type="NCBIfam" id="NF006565">
    <property type="entry name" value="PRK09072.1"/>
    <property type="match status" value="1"/>
</dbReference>
<organism evidence="5 6">
    <name type="scientific">Hydrogenophaga bisanensis</name>
    <dbReference type="NCBI Taxonomy" id="439611"/>
    <lineage>
        <taxon>Bacteria</taxon>
        <taxon>Pseudomonadati</taxon>
        <taxon>Pseudomonadota</taxon>
        <taxon>Betaproteobacteria</taxon>
        <taxon>Burkholderiales</taxon>
        <taxon>Comamonadaceae</taxon>
        <taxon>Hydrogenophaga</taxon>
    </lineage>
</organism>
<dbReference type="SUPFAM" id="SSF51735">
    <property type="entry name" value="NAD(P)-binding Rossmann-fold domains"/>
    <property type="match status" value="1"/>
</dbReference>
<evidence type="ECO:0000256" key="3">
    <source>
        <dbReference type="RuleBase" id="RU000363"/>
    </source>
</evidence>
<dbReference type="Gene3D" id="3.40.50.720">
    <property type="entry name" value="NAD(P)-binding Rossmann-like Domain"/>
    <property type="match status" value="1"/>
</dbReference>
<dbReference type="InterPro" id="IPR036291">
    <property type="entry name" value="NAD(P)-bd_dom_sf"/>
</dbReference>
<dbReference type="SMART" id="SM00822">
    <property type="entry name" value="PKS_KR"/>
    <property type="match status" value="1"/>
</dbReference>
<dbReference type="PRINTS" id="PR00080">
    <property type="entry name" value="SDRFAMILY"/>
</dbReference>
<evidence type="ECO:0000256" key="2">
    <source>
        <dbReference type="ARBA" id="ARBA00023002"/>
    </source>
</evidence>
<feature type="domain" description="Ketoreductase" evidence="4">
    <location>
        <begin position="6"/>
        <end position="186"/>
    </location>
</feature>
<name>A0ABW2RAQ1_9BURK</name>